<evidence type="ECO:0000313" key="2">
    <source>
        <dbReference type="Proteomes" id="UP000287447"/>
    </source>
</evidence>
<protein>
    <submittedName>
        <fullName evidence="1">DUF2920 family protein</fullName>
    </submittedName>
</protein>
<dbReference type="Proteomes" id="UP000287447">
    <property type="component" value="Unassembled WGS sequence"/>
</dbReference>
<reference evidence="2" key="1">
    <citation type="submission" date="2019-01" db="EMBL/GenBank/DDBJ databases">
        <title>Gri0909 isolated from a small marine red alga.</title>
        <authorList>
            <person name="Kim J."/>
            <person name="Jeong S.E."/>
            <person name="Jeon C.O."/>
        </authorList>
    </citation>
    <scope>NUCLEOTIDE SEQUENCE [LARGE SCALE GENOMIC DNA]</scope>
    <source>
        <strain evidence="2">Gri0909</strain>
    </source>
</reference>
<dbReference type="OrthoDB" id="9767239at2"/>
<proteinExistence type="predicted"/>
<sequence length="383" mass="42745">MPIREQHFTIAAPPDFELGLPREPLSYSVYTPEDGEGGDADAKRPLLFFIGGFGFRRDGDYVAGKLVPHLVSKGFVTVTVSYHGSLVRTTSDPSFTVRPDWFDDFRRVSGVTVPDDPKAVIALLRANGVAELPPEFSVIKHCGNDYESFGTLGALDHLQVYGDMIRRGIAFDRQRVAAFGTSHGAYLAMMMLKFAPHTLSAVIENSCWVHAIETEMNNLWQPHRHHFDAGGVRVYYSNFSPWTRDDPSDPGHLKPAHLEMRDLRGDHYRGASGAAVISYHGADDQMIPADDKRGLWDRLKTHVDLRTTMVTADKVDGRLFKNTLHGLDASLIGLFDDAMARLGDIPTRPGDDFQRAEMRTLKCGGAQYEIDYRTDCSFRASLR</sequence>
<name>A0A437QTJ5_9PROT</name>
<dbReference type="AlphaFoldDB" id="A0A437QTJ5"/>
<comment type="caution">
    <text evidence="1">The sequence shown here is derived from an EMBL/GenBank/DDBJ whole genome shotgun (WGS) entry which is preliminary data.</text>
</comment>
<accession>A0A437QTJ5</accession>
<dbReference type="EMBL" id="SADE01000001">
    <property type="protein sequence ID" value="RVU37837.1"/>
    <property type="molecule type" value="Genomic_DNA"/>
</dbReference>
<dbReference type="Gene3D" id="3.40.50.1820">
    <property type="entry name" value="alpha/beta hydrolase"/>
    <property type="match status" value="1"/>
</dbReference>
<evidence type="ECO:0000313" key="1">
    <source>
        <dbReference type="EMBL" id="RVU37837.1"/>
    </source>
</evidence>
<dbReference type="InterPro" id="IPR029058">
    <property type="entry name" value="AB_hydrolase_fold"/>
</dbReference>
<dbReference type="SUPFAM" id="SSF53474">
    <property type="entry name" value="alpha/beta-Hydrolases"/>
    <property type="match status" value="1"/>
</dbReference>
<organism evidence="1 2">
    <name type="scientific">Hwanghaeella grinnelliae</name>
    <dbReference type="NCBI Taxonomy" id="2500179"/>
    <lineage>
        <taxon>Bacteria</taxon>
        <taxon>Pseudomonadati</taxon>
        <taxon>Pseudomonadota</taxon>
        <taxon>Alphaproteobacteria</taxon>
        <taxon>Rhodospirillales</taxon>
        <taxon>Rhodospirillaceae</taxon>
        <taxon>Hwanghaeella</taxon>
    </lineage>
</organism>
<dbReference type="RefSeq" id="WP_127763210.1">
    <property type="nucleotide sequence ID" value="NZ_SADE01000001.1"/>
</dbReference>
<dbReference type="Pfam" id="PF11144">
    <property type="entry name" value="DUF2920"/>
    <property type="match status" value="1"/>
</dbReference>
<gene>
    <name evidence="1" type="ORF">EOI86_00600</name>
</gene>
<keyword evidence="2" id="KW-1185">Reference proteome</keyword>
<dbReference type="InterPro" id="IPR022605">
    <property type="entry name" value="DUF2920"/>
</dbReference>